<organism evidence="1">
    <name type="scientific">Anopheles marajoara</name>
    <dbReference type="NCBI Taxonomy" id="58244"/>
    <lineage>
        <taxon>Eukaryota</taxon>
        <taxon>Metazoa</taxon>
        <taxon>Ecdysozoa</taxon>
        <taxon>Arthropoda</taxon>
        <taxon>Hexapoda</taxon>
        <taxon>Insecta</taxon>
        <taxon>Pterygota</taxon>
        <taxon>Neoptera</taxon>
        <taxon>Endopterygota</taxon>
        <taxon>Diptera</taxon>
        <taxon>Nematocera</taxon>
        <taxon>Culicoidea</taxon>
        <taxon>Culicidae</taxon>
        <taxon>Anophelinae</taxon>
        <taxon>Anopheles</taxon>
    </lineage>
</organism>
<protein>
    <submittedName>
        <fullName evidence="1">Putative secreted protein</fullName>
    </submittedName>
</protein>
<evidence type="ECO:0000313" key="1">
    <source>
        <dbReference type="EMBL" id="MBW61006.1"/>
    </source>
</evidence>
<dbReference type="AlphaFoldDB" id="A0A2M4C6L0"/>
<sequence length="135" mass="14885">MAKKSLQVAFWLVHLTPTHTPGGPRKAVMEGRSVPKAMPKESGMKRRTKKKVALARDRTKETCQRLFCVLLFRWLLQATGGVAAAARGPRSLRLGSSLHPSVTVGLTWLSADRYEGARWLRKAEHRAAAAAAAER</sequence>
<proteinExistence type="predicted"/>
<name>A0A2M4C6L0_9DIPT</name>
<dbReference type="EMBL" id="GGFJ01011865">
    <property type="protein sequence ID" value="MBW61006.1"/>
    <property type="molecule type" value="Transcribed_RNA"/>
</dbReference>
<reference evidence="1" key="1">
    <citation type="submission" date="2018-01" db="EMBL/GenBank/DDBJ databases">
        <title>An insight into the sialome of Amazonian anophelines.</title>
        <authorList>
            <person name="Ribeiro J.M."/>
            <person name="Scarpassa V."/>
            <person name="Calvo E."/>
        </authorList>
    </citation>
    <scope>NUCLEOTIDE SEQUENCE</scope>
    <source>
        <tissue evidence="1">Salivary glands</tissue>
    </source>
</reference>
<accession>A0A2M4C6L0</accession>